<keyword evidence="10 11" id="KW-0472">Membrane</keyword>
<protein>
    <recommendedName>
        <fullName evidence="11">Protein translocase subunit SecA</fullName>
        <ecNumber evidence="11">7.4.2.8</ecNumber>
    </recommendedName>
</protein>
<dbReference type="PROSITE" id="PS01312">
    <property type="entry name" value="SECA"/>
    <property type="match status" value="1"/>
</dbReference>
<feature type="binding site" evidence="11">
    <location>
        <position position="548"/>
    </location>
    <ligand>
        <name>ATP</name>
        <dbReference type="ChEBI" id="CHEBI:30616"/>
    </ligand>
</feature>
<dbReference type="Pfam" id="PF07517">
    <property type="entry name" value="SecA_DEAD"/>
    <property type="match status" value="1"/>
</dbReference>
<keyword evidence="1 11" id="KW-0813">Transport</keyword>
<evidence type="ECO:0000256" key="10">
    <source>
        <dbReference type="ARBA" id="ARBA00023136"/>
    </source>
</evidence>
<keyword evidence="16" id="KW-1185">Reference proteome</keyword>
<dbReference type="PROSITE" id="PS51192">
    <property type="entry name" value="HELICASE_ATP_BIND_1"/>
    <property type="match status" value="1"/>
</dbReference>
<dbReference type="InterPro" id="IPR000185">
    <property type="entry name" value="SecA"/>
</dbReference>
<dbReference type="CDD" id="cd17928">
    <property type="entry name" value="DEXDc_SecA"/>
    <property type="match status" value="1"/>
</dbReference>
<dbReference type="PANTHER" id="PTHR30612">
    <property type="entry name" value="SECA INNER MEMBRANE COMPONENT OF SEC PROTEIN SECRETION SYSTEM"/>
    <property type="match status" value="1"/>
</dbReference>
<dbReference type="Pfam" id="PF01043">
    <property type="entry name" value="SecA_PP_bind"/>
    <property type="match status" value="1"/>
</dbReference>
<name>A0ABV3L3K0_9RHOB</name>
<dbReference type="InterPro" id="IPR027417">
    <property type="entry name" value="P-loop_NTPase"/>
</dbReference>
<dbReference type="InterPro" id="IPR011115">
    <property type="entry name" value="SecA_DEAD"/>
</dbReference>
<organism evidence="15 16">
    <name type="scientific">Meridianimarinicoccus marinus</name>
    <dbReference type="NCBI Taxonomy" id="3231483"/>
    <lineage>
        <taxon>Bacteria</taxon>
        <taxon>Pseudomonadati</taxon>
        <taxon>Pseudomonadota</taxon>
        <taxon>Alphaproteobacteria</taxon>
        <taxon>Rhodobacterales</taxon>
        <taxon>Paracoccaceae</taxon>
        <taxon>Meridianimarinicoccus</taxon>
    </lineage>
</organism>
<keyword evidence="6 11" id="KW-0067">ATP-binding</keyword>
<dbReference type="SUPFAM" id="SSF52540">
    <property type="entry name" value="P-loop containing nucleoside triphosphate hydrolases"/>
    <property type="match status" value="2"/>
</dbReference>
<keyword evidence="3 11" id="KW-0963">Cytoplasm</keyword>
<keyword evidence="5 11" id="KW-0547">Nucleotide-binding</keyword>
<dbReference type="SMART" id="SM00957">
    <property type="entry name" value="SecA_DEAD"/>
    <property type="match status" value="1"/>
</dbReference>
<feature type="domain" description="Helicase C-terminal" evidence="13">
    <location>
        <begin position="473"/>
        <end position="631"/>
    </location>
</feature>
<dbReference type="PRINTS" id="PR00906">
    <property type="entry name" value="SECA"/>
</dbReference>
<dbReference type="SUPFAM" id="SSF81767">
    <property type="entry name" value="Pre-protein crosslinking domain of SecA"/>
    <property type="match status" value="1"/>
</dbReference>
<dbReference type="InterPro" id="IPR014001">
    <property type="entry name" value="Helicase_ATP-bd"/>
</dbReference>
<gene>
    <name evidence="11" type="primary">secA</name>
    <name evidence="15" type="ORF">AB0T83_05000</name>
</gene>
<dbReference type="Gene3D" id="3.40.50.300">
    <property type="entry name" value="P-loop containing nucleotide triphosphate hydrolases"/>
    <property type="match status" value="2"/>
</dbReference>
<comment type="subcellular location">
    <subcellularLocation>
        <location evidence="11">Cell membrane</location>
        <topology evidence="11">Peripheral membrane protein</topology>
        <orientation evidence="11">Cytoplasmic side</orientation>
    </subcellularLocation>
    <subcellularLocation>
        <location evidence="11">Cytoplasm</location>
    </subcellularLocation>
    <text evidence="11">Distribution is 50-50.</text>
</comment>
<dbReference type="InterPro" id="IPR020937">
    <property type="entry name" value="SecA_CS"/>
</dbReference>
<keyword evidence="8 11" id="KW-1278">Translocase</keyword>
<evidence type="ECO:0000256" key="1">
    <source>
        <dbReference type="ARBA" id="ARBA00022448"/>
    </source>
</evidence>
<evidence type="ECO:0000313" key="16">
    <source>
        <dbReference type="Proteomes" id="UP001553161"/>
    </source>
</evidence>
<feature type="binding site" evidence="11">
    <location>
        <position position="119"/>
    </location>
    <ligand>
        <name>ATP</name>
        <dbReference type="ChEBI" id="CHEBI:30616"/>
    </ligand>
</feature>
<keyword evidence="7 11" id="KW-0653">Protein transport</keyword>
<evidence type="ECO:0000313" key="15">
    <source>
        <dbReference type="EMBL" id="MEV8466144.1"/>
    </source>
</evidence>
<dbReference type="InterPro" id="IPR011130">
    <property type="entry name" value="SecA_preprotein_X-link_dom"/>
</dbReference>
<keyword evidence="4" id="KW-0997">Cell inner membrane</keyword>
<feature type="domain" description="Helicase ATP-binding" evidence="12">
    <location>
        <begin position="121"/>
        <end position="298"/>
    </location>
</feature>
<keyword evidence="2 11" id="KW-1003">Cell membrane</keyword>
<feature type="domain" description="SecA family profile" evidence="14">
    <location>
        <begin position="33"/>
        <end position="638"/>
    </location>
</feature>
<evidence type="ECO:0000256" key="4">
    <source>
        <dbReference type="ARBA" id="ARBA00022519"/>
    </source>
</evidence>
<dbReference type="HAMAP" id="MF_01382">
    <property type="entry name" value="SecA"/>
    <property type="match status" value="1"/>
</dbReference>
<evidence type="ECO:0000256" key="6">
    <source>
        <dbReference type="ARBA" id="ARBA00022840"/>
    </source>
</evidence>
<dbReference type="PANTHER" id="PTHR30612:SF0">
    <property type="entry name" value="CHLOROPLAST PROTEIN-TRANSPORTING ATPASE"/>
    <property type="match status" value="1"/>
</dbReference>
<dbReference type="PROSITE" id="PS51194">
    <property type="entry name" value="HELICASE_CTER"/>
    <property type="match status" value="1"/>
</dbReference>
<dbReference type="Proteomes" id="UP001553161">
    <property type="component" value="Unassembled WGS sequence"/>
</dbReference>
<evidence type="ECO:0000256" key="3">
    <source>
        <dbReference type="ARBA" id="ARBA00022490"/>
    </source>
</evidence>
<comment type="catalytic activity">
    <reaction evidence="11">
        <text>ATP + H2O + cellular proteinSide 1 = ADP + phosphate + cellular proteinSide 2.</text>
        <dbReference type="EC" id="7.4.2.8"/>
    </reaction>
</comment>
<dbReference type="SMART" id="SM00958">
    <property type="entry name" value="SecA_PP_bind"/>
    <property type="match status" value="1"/>
</dbReference>
<evidence type="ECO:0000256" key="11">
    <source>
        <dbReference type="HAMAP-Rule" id="MF_01382"/>
    </source>
</evidence>
<reference evidence="15 16" key="1">
    <citation type="submission" date="2024-07" db="EMBL/GenBank/DDBJ databases">
        <authorList>
            <person name="Kang M."/>
        </authorList>
    </citation>
    <scope>NUCLEOTIDE SEQUENCE [LARGE SCALE GENOMIC DNA]</scope>
    <source>
        <strain evidence="15 16">DFM31</strain>
    </source>
</reference>
<evidence type="ECO:0000256" key="9">
    <source>
        <dbReference type="ARBA" id="ARBA00023010"/>
    </source>
</evidence>
<accession>A0ABV3L3K0</accession>
<dbReference type="RefSeq" id="WP_366191954.1">
    <property type="nucleotide sequence ID" value="NZ_JBFBVU010000004.1"/>
</dbReference>
<evidence type="ECO:0000256" key="2">
    <source>
        <dbReference type="ARBA" id="ARBA00022475"/>
    </source>
</evidence>
<evidence type="ECO:0000256" key="8">
    <source>
        <dbReference type="ARBA" id="ARBA00022967"/>
    </source>
</evidence>
<sequence length="659" mass="71970">MSDLTAAPPLRLPQPEVYPEKTTRHHTALDHWLRWRLSKLQAGGCRWRAHRFRDVVARTRNAAPPKGLSDDELRARAAALSDRLRAGSWPPRKSDQAAAFALVREAAGRLFGTPHYDVQVQGAAAMVAGMVAEMATGEGKTLTATLAAVTAGLAGIPVHVITANDYLAARDAEEMEPIYAFFGLRTGVVVHGVEPPTRRAAYRSDITYCCNKEAAFDYLRDRLVLRERGDNIHLRAEGLYGVTPRRGSLTQAGLPFAIVDEADSVLIDEARIPLIISRTVPATGDAAADYTRALDLARAMTEGTHYRLYRAEGVAEITEQGREILAGDADGVEGPWRVPLIREELVRKALTALHVMRRGEGYVLREGKVQIVDEYTGRLMPDRSWSEGLHQMVELKEGVELTAGRDTLARMTYQRYFGRYRWIAGMTGTARPVATELLASYGLRVATIPTNRPPRRTVVPARVFPTAAEKWQAVADRVAAIHDRGAPVLIGTRSVEASLAASDVLTVRGVAHVVLNADQDEEEAAIVAAAGQVGAVTVATNMAGRGTDIKLGPGAEDLGGLHVIATERHDSARIDRQLAGRAARQGQPGRVETFLSLEDDLLAELKMVPQRTLAALGAGDQLFSYAQRRAERRHQSMRRELLRIDTALGDMLAFAGKQE</sequence>
<dbReference type="InterPro" id="IPR036670">
    <property type="entry name" value="SecA_X-link_sf"/>
</dbReference>
<dbReference type="EMBL" id="JBFBVU010000004">
    <property type="protein sequence ID" value="MEV8466144.1"/>
    <property type="molecule type" value="Genomic_DNA"/>
</dbReference>
<comment type="function">
    <text evidence="11">Part of the Sec protein translocase complex. Interacts with the SecYEG preprotein conducting channel. Has a central role in coupling the hydrolysis of ATP to the transfer of proteins into and across the cell membrane, serving both as a receptor for the preprotein-SecB complex and as an ATP-driven molecular motor driving the stepwise translocation of polypeptide chains across the membrane.</text>
</comment>
<dbReference type="Pfam" id="PF21090">
    <property type="entry name" value="P-loop_SecA"/>
    <property type="match status" value="2"/>
</dbReference>
<comment type="caution">
    <text evidence="15">The sequence shown here is derived from an EMBL/GenBank/DDBJ whole genome shotgun (WGS) entry which is preliminary data.</text>
</comment>
<evidence type="ECO:0000256" key="7">
    <source>
        <dbReference type="ARBA" id="ARBA00022927"/>
    </source>
</evidence>
<evidence type="ECO:0000259" key="13">
    <source>
        <dbReference type="PROSITE" id="PS51194"/>
    </source>
</evidence>
<comment type="subunit">
    <text evidence="11">Monomer and homodimer. Part of the essential Sec protein translocation apparatus which comprises SecA, SecYEG and auxiliary proteins SecDF-YajC and YidC.</text>
</comment>
<dbReference type="PROSITE" id="PS51196">
    <property type="entry name" value="SECA_MOTOR_DEAD"/>
    <property type="match status" value="1"/>
</dbReference>
<dbReference type="InterPro" id="IPR001650">
    <property type="entry name" value="Helicase_C-like"/>
</dbReference>
<dbReference type="CDD" id="cd18803">
    <property type="entry name" value="SF2_C_secA"/>
    <property type="match status" value="1"/>
</dbReference>
<feature type="binding site" evidence="11">
    <location>
        <begin position="137"/>
        <end position="141"/>
    </location>
    <ligand>
        <name>ATP</name>
        <dbReference type="ChEBI" id="CHEBI:30616"/>
    </ligand>
</feature>
<evidence type="ECO:0000256" key="5">
    <source>
        <dbReference type="ARBA" id="ARBA00022741"/>
    </source>
</evidence>
<comment type="similarity">
    <text evidence="11">Belongs to the SecA family.</text>
</comment>
<evidence type="ECO:0000259" key="12">
    <source>
        <dbReference type="PROSITE" id="PS51192"/>
    </source>
</evidence>
<dbReference type="Gene3D" id="3.90.1440.10">
    <property type="entry name" value="SecA, preprotein cross-linking domain"/>
    <property type="match status" value="1"/>
</dbReference>
<proteinExistence type="inferred from homology"/>
<dbReference type="EC" id="7.4.2.8" evidence="11"/>
<evidence type="ECO:0000259" key="14">
    <source>
        <dbReference type="PROSITE" id="PS51196"/>
    </source>
</evidence>
<keyword evidence="9 11" id="KW-0811">Translocation</keyword>
<dbReference type="InterPro" id="IPR044722">
    <property type="entry name" value="SecA_SF2_C"/>
</dbReference>
<dbReference type="InterPro" id="IPR014018">
    <property type="entry name" value="SecA_motor_DEAD"/>
</dbReference>